<protein>
    <submittedName>
        <fullName evidence="1">Uncharacterized protein</fullName>
    </submittedName>
</protein>
<name>A0A7J0FN37_9ERIC</name>
<organism evidence="1 2">
    <name type="scientific">Actinidia rufa</name>
    <dbReference type="NCBI Taxonomy" id="165716"/>
    <lineage>
        <taxon>Eukaryota</taxon>
        <taxon>Viridiplantae</taxon>
        <taxon>Streptophyta</taxon>
        <taxon>Embryophyta</taxon>
        <taxon>Tracheophyta</taxon>
        <taxon>Spermatophyta</taxon>
        <taxon>Magnoliopsida</taxon>
        <taxon>eudicotyledons</taxon>
        <taxon>Gunneridae</taxon>
        <taxon>Pentapetalae</taxon>
        <taxon>asterids</taxon>
        <taxon>Ericales</taxon>
        <taxon>Actinidiaceae</taxon>
        <taxon>Actinidia</taxon>
    </lineage>
</organism>
<sequence>MCFQLSTLDLLGMEITLDLFCQVSPCLSTYIQTGPIYAIGNGNRLAALNFAFRGMGHHRLAYFGVGESSKSVEDADCKFGKMLISTIFSLIMTSDPVGFSGVWRFAEI</sequence>
<reference evidence="1 2" key="1">
    <citation type="submission" date="2019-07" db="EMBL/GenBank/DDBJ databases">
        <title>De Novo Assembly of kiwifruit Actinidia rufa.</title>
        <authorList>
            <person name="Sugita-Konishi S."/>
            <person name="Sato K."/>
            <person name="Mori E."/>
            <person name="Abe Y."/>
            <person name="Kisaki G."/>
            <person name="Hamano K."/>
            <person name="Suezawa K."/>
            <person name="Otani M."/>
            <person name="Fukuda T."/>
            <person name="Manabe T."/>
            <person name="Gomi K."/>
            <person name="Tabuchi M."/>
            <person name="Akimitsu K."/>
            <person name="Kataoka I."/>
        </authorList>
    </citation>
    <scope>NUCLEOTIDE SEQUENCE [LARGE SCALE GENOMIC DNA]</scope>
    <source>
        <strain evidence="2">cv. Fuchu</strain>
    </source>
</reference>
<proteinExistence type="predicted"/>
<evidence type="ECO:0000313" key="2">
    <source>
        <dbReference type="Proteomes" id="UP000585474"/>
    </source>
</evidence>
<evidence type="ECO:0000313" key="1">
    <source>
        <dbReference type="EMBL" id="GFY99347.1"/>
    </source>
</evidence>
<keyword evidence="2" id="KW-1185">Reference proteome</keyword>
<comment type="caution">
    <text evidence="1">The sequence shown here is derived from an EMBL/GenBank/DDBJ whole genome shotgun (WGS) entry which is preliminary data.</text>
</comment>
<dbReference type="AlphaFoldDB" id="A0A7J0FN37"/>
<gene>
    <name evidence="1" type="ORF">Acr_13g0007480</name>
</gene>
<dbReference type="EMBL" id="BJWL01000013">
    <property type="protein sequence ID" value="GFY99347.1"/>
    <property type="molecule type" value="Genomic_DNA"/>
</dbReference>
<accession>A0A7J0FN37</accession>
<dbReference type="Proteomes" id="UP000585474">
    <property type="component" value="Unassembled WGS sequence"/>
</dbReference>